<dbReference type="Proteomes" id="UP000430120">
    <property type="component" value="Unassembled WGS sequence"/>
</dbReference>
<keyword evidence="2" id="KW-1185">Reference proteome</keyword>
<sequence length="175" mass="19361">MKPRLWIFGTLVMAFAAVSLHHVRSGRESAAFSCHRLSPTDVEDLVKGTTAPPPSVNPRSRPAATVNLLLVGLPSRHAPDTLMRVLSSRINAPIYQGTPTNRIPIQVSDQLRGEDGGDNLRFELLSPGTRSICVSEQQRAVNVWRAGQTVWIEFLRDPYPDELTGTPRRFLINGL</sequence>
<accession>A0A643F957</accession>
<gene>
    <name evidence="1" type="ORF">F7Q92_16385</name>
</gene>
<reference evidence="1 2" key="1">
    <citation type="submission" date="2019-09" db="EMBL/GenBank/DDBJ databases">
        <title>Draft genome sequences of 48 bacterial type strains from the CCUG.</title>
        <authorList>
            <person name="Tunovic T."/>
            <person name="Pineiro-Iglesias B."/>
            <person name="Unosson C."/>
            <person name="Inganas E."/>
            <person name="Ohlen M."/>
            <person name="Cardew S."/>
            <person name="Jensie-Markopoulos S."/>
            <person name="Salva-Serra F."/>
            <person name="Jaen-Luchoro D."/>
            <person name="Karlsson R."/>
            <person name="Svensson-Stadler L."/>
            <person name="Chun J."/>
            <person name="Moore E."/>
        </authorList>
    </citation>
    <scope>NUCLEOTIDE SEQUENCE [LARGE SCALE GENOMIC DNA]</scope>
    <source>
        <strain evidence="1 2">CCUG 30977</strain>
    </source>
</reference>
<comment type="caution">
    <text evidence="1">The sequence shown here is derived from an EMBL/GenBank/DDBJ whole genome shotgun (WGS) entry which is preliminary data.</text>
</comment>
<proteinExistence type="predicted"/>
<evidence type="ECO:0000313" key="2">
    <source>
        <dbReference type="Proteomes" id="UP000430120"/>
    </source>
</evidence>
<dbReference type="AlphaFoldDB" id="A0A643F957"/>
<evidence type="ECO:0000313" key="1">
    <source>
        <dbReference type="EMBL" id="KAB0577499.1"/>
    </source>
</evidence>
<dbReference type="RefSeq" id="WP_151125179.1">
    <property type="nucleotide sequence ID" value="NZ_CP088081.1"/>
</dbReference>
<protein>
    <submittedName>
        <fullName evidence="1">Uncharacterized protein</fullName>
    </submittedName>
</protein>
<name>A0A643F957_IDEDE</name>
<organism evidence="1 2">
    <name type="scientific">Ideonella dechloratans</name>
    <dbReference type="NCBI Taxonomy" id="36863"/>
    <lineage>
        <taxon>Bacteria</taxon>
        <taxon>Pseudomonadati</taxon>
        <taxon>Pseudomonadota</taxon>
        <taxon>Betaproteobacteria</taxon>
        <taxon>Burkholderiales</taxon>
        <taxon>Sphaerotilaceae</taxon>
        <taxon>Ideonella</taxon>
    </lineage>
</organism>
<dbReference type="EMBL" id="VZPB01000046">
    <property type="protein sequence ID" value="KAB0577499.1"/>
    <property type="molecule type" value="Genomic_DNA"/>
</dbReference>